<dbReference type="PANTHER" id="PTHR36933:SF1">
    <property type="entry name" value="SLL0788 PROTEIN"/>
    <property type="match status" value="1"/>
</dbReference>
<evidence type="ECO:0000313" key="4">
    <source>
        <dbReference type="Proteomes" id="UP000622405"/>
    </source>
</evidence>
<dbReference type="EMBL" id="WJBE01000001">
    <property type="protein sequence ID" value="MBC3898045.1"/>
    <property type="molecule type" value="Genomic_DNA"/>
</dbReference>
<dbReference type="Proteomes" id="UP000622405">
    <property type="component" value="Unassembled WGS sequence"/>
</dbReference>
<name>A0ABR6YSG5_9FIRM</name>
<dbReference type="Gene3D" id="1.20.1260.10">
    <property type="match status" value="2"/>
</dbReference>
<keyword evidence="1" id="KW-0812">Transmembrane</keyword>
<dbReference type="Pfam" id="PF03713">
    <property type="entry name" value="DUF305"/>
    <property type="match status" value="1"/>
</dbReference>
<comment type="caution">
    <text evidence="3">The sequence shown here is derived from an EMBL/GenBank/DDBJ whole genome shotgun (WGS) entry which is preliminary data.</text>
</comment>
<reference evidence="3 4" key="1">
    <citation type="journal article" date="2020" name="mSystems">
        <title>Defining Genomic and Predicted Metabolic Features of the Acetobacterium Genus.</title>
        <authorList>
            <person name="Ross D.E."/>
            <person name="Marshall C.W."/>
            <person name="Gulliver D."/>
            <person name="May H.D."/>
            <person name="Norman R.S."/>
        </authorList>
    </citation>
    <scope>NUCLEOTIDE SEQUENCE [LARGE SCALE GENOMIC DNA]</scope>
    <source>
        <strain evidence="3 4">DSM 4132</strain>
    </source>
</reference>
<evidence type="ECO:0000256" key="1">
    <source>
        <dbReference type="SAM" id="Phobius"/>
    </source>
</evidence>
<keyword evidence="4" id="KW-1185">Reference proteome</keyword>
<organism evidence="3 4">
    <name type="scientific">Acetobacterium malicum</name>
    <dbReference type="NCBI Taxonomy" id="52692"/>
    <lineage>
        <taxon>Bacteria</taxon>
        <taxon>Bacillati</taxon>
        <taxon>Bacillota</taxon>
        <taxon>Clostridia</taxon>
        <taxon>Eubacteriales</taxon>
        <taxon>Eubacteriaceae</taxon>
        <taxon>Acetobacterium</taxon>
    </lineage>
</organism>
<evidence type="ECO:0000259" key="2">
    <source>
        <dbReference type="Pfam" id="PF03713"/>
    </source>
</evidence>
<keyword evidence="1" id="KW-1133">Transmembrane helix</keyword>
<accession>A0ABR6YSG5</accession>
<feature type="transmembrane region" description="Helical" evidence="1">
    <location>
        <begin position="29"/>
        <end position="54"/>
    </location>
</feature>
<keyword evidence="1" id="KW-0472">Membrane</keyword>
<sequence length="227" mass="25855">MISFVPPRQAAKLNHCDEMEVSEMKKTTLMILGASIGVVLLLLIGMMGYIIYLLSGNNTQPNFQNMNGGMMGSGMMDAGMMHATIESEHDYLVHMVAHHEEAVASATVLKANTDRAEMKQFADTIITTQTAEINQMKSWLDSWYPNMDHQVDYQPMMRDLTSLKGDAVDQAFLQDMIFHHMDAVMMSQQLITSGYADHQELIPFAQTIRDTQRDEIHMMRNWLAEWF</sequence>
<feature type="domain" description="DUF305" evidence="2">
    <location>
        <begin position="89"/>
        <end position="223"/>
    </location>
</feature>
<dbReference type="InterPro" id="IPR012347">
    <property type="entry name" value="Ferritin-like"/>
</dbReference>
<evidence type="ECO:0000313" key="3">
    <source>
        <dbReference type="EMBL" id="MBC3898045.1"/>
    </source>
</evidence>
<proteinExistence type="predicted"/>
<protein>
    <submittedName>
        <fullName evidence="3">DUF305 domain-containing protein</fullName>
    </submittedName>
</protein>
<gene>
    <name evidence="3" type="ORF">GH811_00265</name>
</gene>
<dbReference type="InterPro" id="IPR005183">
    <property type="entry name" value="DUF305_CopM-like"/>
</dbReference>
<dbReference type="PANTHER" id="PTHR36933">
    <property type="entry name" value="SLL0788 PROTEIN"/>
    <property type="match status" value="1"/>
</dbReference>